<dbReference type="Proteomes" id="UP001482620">
    <property type="component" value="Unassembled WGS sequence"/>
</dbReference>
<name>A0ABV0UI85_9TELE</name>
<protein>
    <submittedName>
        <fullName evidence="1">Uncharacterized protein</fullName>
    </submittedName>
</protein>
<keyword evidence="2" id="KW-1185">Reference proteome</keyword>
<gene>
    <name evidence="1" type="ORF">ILYODFUR_007478</name>
</gene>
<proteinExistence type="predicted"/>
<organism evidence="1 2">
    <name type="scientific">Ilyodon furcidens</name>
    <name type="common">goldbreast splitfin</name>
    <dbReference type="NCBI Taxonomy" id="33524"/>
    <lineage>
        <taxon>Eukaryota</taxon>
        <taxon>Metazoa</taxon>
        <taxon>Chordata</taxon>
        <taxon>Craniata</taxon>
        <taxon>Vertebrata</taxon>
        <taxon>Euteleostomi</taxon>
        <taxon>Actinopterygii</taxon>
        <taxon>Neopterygii</taxon>
        <taxon>Teleostei</taxon>
        <taxon>Neoteleostei</taxon>
        <taxon>Acanthomorphata</taxon>
        <taxon>Ovalentaria</taxon>
        <taxon>Atherinomorphae</taxon>
        <taxon>Cyprinodontiformes</taxon>
        <taxon>Goodeidae</taxon>
        <taxon>Ilyodon</taxon>
    </lineage>
</organism>
<reference evidence="1 2" key="1">
    <citation type="submission" date="2021-06" db="EMBL/GenBank/DDBJ databases">
        <authorList>
            <person name="Palmer J.M."/>
        </authorList>
    </citation>
    <scope>NUCLEOTIDE SEQUENCE [LARGE SCALE GENOMIC DNA]</scope>
    <source>
        <strain evidence="2">if_2019</strain>
        <tissue evidence="1">Muscle</tissue>
    </source>
</reference>
<dbReference type="EMBL" id="JAHRIQ010069995">
    <property type="protein sequence ID" value="MEQ2243487.1"/>
    <property type="molecule type" value="Genomic_DNA"/>
</dbReference>
<accession>A0ABV0UI85</accession>
<evidence type="ECO:0000313" key="1">
    <source>
        <dbReference type="EMBL" id="MEQ2243487.1"/>
    </source>
</evidence>
<comment type="caution">
    <text evidence="1">The sequence shown here is derived from an EMBL/GenBank/DDBJ whole genome shotgun (WGS) entry which is preliminary data.</text>
</comment>
<sequence length="106" mass="12251">MVPVVLFMQQFDENRYLMGHINMAQRMWVRTGRVQLTGPELKGRRGSGFEDLSPSDLSVLEREGGPYKQRNVRVVELPPPPFKYRNSHKTLCKRSGKNTHNHCLCP</sequence>
<evidence type="ECO:0000313" key="2">
    <source>
        <dbReference type="Proteomes" id="UP001482620"/>
    </source>
</evidence>